<evidence type="ECO:0000256" key="1">
    <source>
        <dbReference type="SAM" id="MobiDB-lite"/>
    </source>
</evidence>
<sequence length="88" mass="9293">MTSNQPRFGRSLDDGGRAGSPTLGQDDAPPVWANQLRASGDAVWLGLLVKVFACFYGSGQEPTPFREAAGAVNEKINTATLAANFPQL</sequence>
<proteinExistence type="predicted"/>
<gene>
    <name evidence="2" type="ORF">NDU88_005546</name>
</gene>
<comment type="caution">
    <text evidence="2">The sequence shown here is derived from an EMBL/GenBank/DDBJ whole genome shotgun (WGS) entry which is preliminary data.</text>
</comment>
<dbReference type="Proteomes" id="UP001066276">
    <property type="component" value="Chromosome 1_2"/>
</dbReference>
<dbReference type="EMBL" id="JANPWB010000002">
    <property type="protein sequence ID" value="KAJ1210178.1"/>
    <property type="molecule type" value="Genomic_DNA"/>
</dbReference>
<dbReference type="AlphaFoldDB" id="A0AAV7W9U8"/>
<name>A0AAV7W9U8_PLEWA</name>
<accession>A0AAV7W9U8</accession>
<evidence type="ECO:0000313" key="2">
    <source>
        <dbReference type="EMBL" id="KAJ1210178.1"/>
    </source>
</evidence>
<organism evidence="2 3">
    <name type="scientific">Pleurodeles waltl</name>
    <name type="common">Iberian ribbed newt</name>
    <dbReference type="NCBI Taxonomy" id="8319"/>
    <lineage>
        <taxon>Eukaryota</taxon>
        <taxon>Metazoa</taxon>
        <taxon>Chordata</taxon>
        <taxon>Craniata</taxon>
        <taxon>Vertebrata</taxon>
        <taxon>Euteleostomi</taxon>
        <taxon>Amphibia</taxon>
        <taxon>Batrachia</taxon>
        <taxon>Caudata</taxon>
        <taxon>Salamandroidea</taxon>
        <taxon>Salamandridae</taxon>
        <taxon>Pleurodelinae</taxon>
        <taxon>Pleurodeles</taxon>
    </lineage>
</organism>
<keyword evidence="3" id="KW-1185">Reference proteome</keyword>
<feature type="region of interest" description="Disordered" evidence="1">
    <location>
        <begin position="1"/>
        <end position="30"/>
    </location>
</feature>
<reference evidence="2" key="1">
    <citation type="journal article" date="2022" name="bioRxiv">
        <title>Sequencing and chromosome-scale assembly of the giantPleurodeles waltlgenome.</title>
        <authorList>
            <person name="Brown T."/>
            <person name="Elewa A."/>
            <person name="Iarovenko S."/>
            <person name="Subramanian E."/>
            <person name="Araus A.J."/>
            <person name="Petzold A."/>
            <person name="Susuki M."/>
            <person name="Suzuki K.-i.T."/>
            <person name="Hayashi T."/>
            <person name="Toyoda A."/>
            <person name="Oliveira C."/>
            <person name="Osipova E."/>
            <person name="Leigh N.D."/>
            <person name="Simon A."/>
            <person name="Yun M.H."/>
        </authorList>
    </citation>
    <scope>NUCLEOTIDE SEQUENCE</scope>
    <source>
        <strain evidence="2">20211129_DDA</strain>
        <tissue evidence="2">Liver</tissue>
    </source>
</reference>
<evidence type="ECO:0000313" key="3">
    <source>
        <dbReference type="Proteomes" id="UP001066276"/>
    </source>
</evidence>
<protein>
    <submittedName>
        <fullName evidence="2">Uncharacterized protein</fullName>
    </submittedName>
</protein>